<comment type="caution">
    <text evidence="13">The sequence shown here is derived from an EMBL/GenBank/DDBJ whole genome shotgun (WGS) entry which is preliminary data.</text>
</comment>
<organism evidence="13 14">
    <name type="scientific">Aerosakkonema funiforme FACHB-1375</name>
    <dbReference type="NCBI Taxonomy" id="2949571"/>
    <lineage>
        <taxon>Bacteria</taxon>
        <taxon>Bacillati</taxon>
        <taxon>Cyanobacteriota</taxon>
        <taxon>Cyanophyceae</taxon>
        <taxon>Oscillatoriophycideae</taxon>
        <taxon>Aerosakkonematales</taxon>
        <taxon>Aerosakkonemataceae</taxon>
        <taxon>Aerosakkonema</taxon>
    </lineage>
</organism>
<evidence type="ECO:0000259" key="12">
    <source>
        <dbReference type="Pfam" id="PF00485"/>
    </source>
</evidence>
<evidence type="ECO:0000256" key="1">
    <source>
        <dbReference type="ARBA" id="ARBA00005215"/>
    </source>
</evidence>
<dbReference type="AlphaFoldDB" id="A0A926VGY9"/>
<accession>A0A926VGY9</accession>
<evidence type="ECO:0000313" key="14">
    <source>
        <dbReference type="Proteomes" id="UP000641646"/>
    </source>
</evidence>
<feature type="domain" description="Phosphoribulokinase/uridine kinase" evidence="12">
    <location>
        <begin position="25"/>
        <end position="202"/>
    </location>
</feature>
<dbReference type="GO" id="GO:0008974">
    <property type="term" value="F:phosphoribulokinase activity"/>
    <property type="evidence" value="ECO:0007669"/>
    <property type="project" value="UniProtKB-EC"/>
</dbReference>
<sequence length="343" mass="38785">MDSKQTQPKCITLRSQIAQLKEPIIIGVAGDSGSGKSTYSNGIRRLLGTDLVSTIEMDGYHKEDREQRRISGRLPLDPEANHLDLLRSHLALLKQAKSIEVPIYNHGTGKFDSPVHLAPSPIVVVEGLHALYPEILPLLDFSIYVDPDHDVKWQWKYERDVKKRGHLAEALTEEMLKREAAYKRWIDFQKTNANVVIKIFPSHLKEFSRHEFTGNLPANCYKVELIVEPGQVSLPSLPLPFDFAAMLEANQPPFMLAAVPCTYWGRKVMIIHIDGVLSQDTIATLEKQIVAYTGIPLEEGLSTQNIPDLQAHEQVSATQFAQLLITWRFLELVNHRLSELMAR</sequence>
<dbReference type="SUPFAM" id="SSF52540">
    <property type="entry name" value="P-loop containing nucleoside triphosphate hydrolases"/>
    <property type="match status" value="1"/>
</dbReference>
<keyword evidence="4" id="KW-0602">Photosynthesis</keyword>
<dbReference type="EC" id="2.7.1.19" evidence="3"/>
<dbReference type="Pfam" id="PF00485">
    <property type="entry name" value="PRK"/>
    <property type="match status" value="1"/>
</dbReference>
<evidence type="ECO:0000256" key="7">
    <source>
        <dbReference type="ARBA" id="ARBA00022741"/>
    </source>
</evidence>
<dbReference type="InterPro" id="IPR006082">
    <property type="entry name" value="PRK"/>
</dbReference>
<dbReference type="PRINTS" id="PR00478">
    <property type="entry name" value="PHRIBLKINASE"/>
</dbReference>
<dbReference type="InterPro" id="IPR027417">
    <property type="entry name" value="P-loop_NTPase"/>
</dbReference>
<reference evidence="13" key="1">
    <citation type="journal article" date="2015" name="ISME J.">
        <title>Draft Genome Sequence of Streptomyces incarnatus NRRL8089, which Produces the Nucleoside Antibiotic Sinefungin.</title>
        <authorList>
            <person name="Oshima K."/>
            <person name="Hattori M."/>
            <person name="Shimizu H."/>
            <person name="Fukuda K."/>
            <person name="Nemoto M."/>
            <person name="Inagaki K."/>
            <person name="Tamura T."/>
        </authorList>
    </citation>
    <scope>NUCLEOTIDE SEQUENCE</scope>
    <source>
        <strain evidence="13">FACHB-1375</strain>
    </source>
</reference>
<evidence type="ECO:0000256" key="8">
    <source>
        <dbReference type="ARBA" id="ARBA00022777"/>
    </source>
</evidence>
<proteinExistence type="inferred from homology"/>
<dbReference type="GO" id="GO:0005524">
    <property type="term" value="F:ATP binding"/>
    <property type="evidence" value="ECO:0007669"/>
    <property type="project" value="UniProtKB-KW"/>
</dbReference>
<dbReference type="Gene3D" id="3.40.50.300">
    <property type="entry name" value="P-loop containing nucleotide triphosphate hydrolases"/>
    <property type="match status" value="1"/>
</dbReference>
<dbReference type="PANTHER" id="PTHR10285">
    <property type="entry name" value="URIDINE KINASE"/>
    <property type="match status" value="1"/>
</dbReference>
<evidence type="ECO:0000256" key="10">
    <source>
        <dbReference type="ARBA" id="ARBA00031382"/>
    </source>
</evidence>
<gene>
    <name evidence="13" type="ORF">H6G03_15820</name>
</gene>
<evidence type="ECO:0000256" key="5">
    <source>
        <dbReference type="ARBA" id="ARBA00022567"/>
    </source>
</evidence>
<keyword evidence="5" id="KW-0113">Calvin cycle</keyword>
<comment type="similarity">
    <text evidence="2">Belongs to the phosphoribulokinase family.</text>
</comment>
<evidence type="ECO:0000256" key="4">
    <source>
        <dbReference type="ARBA" id="ARBA00022531"/>
    </source>
</evidence>
<keyword evidence="7" id="KW-0547">Nucleotide-binding</keyword>
<name>A0A926VGY9_9CYAN</name>
<dbReference type="NCBIfam" id="NF005655">
    <property type="entry name" value="PRK07429.1"/>
    <property type="match status" value="1"/>
</dbReference>
<evidence type="ECO:0000256" key="11">
    <source>
        <dbReference type="ARBA" id="ARBA00047663"/>
    </source>
</evidence>
<dbReference type="GO" id="GO:0019253">
    <property type="term" value="P:reductive pentose-phosphate cycle"/>
    <property type="evidence" value="ECO:0007669"/>
    <property type="project" value="UniProtKB-KW"/>
</dbReference>
<dbReference type="InterPro" id="IPR006083">
    <property type="entry name" value="PRK/URK"/>
</dbReference>
<keyword evidence="14" id="KW-1185">Reference proteome</keyword>
<keyword evidence="6 13" id="KW-0808">Transferase</keyword>
<comment type="pathway">
    <text evidence="1">Carbohydrate biosynthesis; Calvin cycle.</text>
</comment>
<evidence type="ECO:0000256" key="9">
    <source>
        <dbReference type="ARBA" id="ARBA00022840"/>
    </source>
</evidence>
<keyword evidence="9" id="KW-0067">ATP-binding</keyword>
<evidence type="ECO:0000256" key="6">
    <source>
        <dbReference type="ARBA" id="ARBA00022679"/>
    </source>
</evidence>
<dbReference type="EMBL" id="JACJPW010000038">
    <property type="protein sequence ID" value="MBD2182547.1"/>
    <property type="molecule type" value="Genomic_DNA"/>
</dbReference>
<protein>
    <recommendedName>
        <fullName evidence="3">phosphoribulokinase</fullName>
        <ecNumber evidence="3">2.7.1.19</ecNumber>
    </recommendedName>
    <alternativeName>
        <fullName evidence="10">Phosphopentokinase</fullName>
    </alternativeName>
</protein>
<evidence type="ECO:0000313" key="13">
    <source>
        <dbReference type="EMBL" id="MBD2182547.1"/>
    </source>
</evidence>
<keyword evidence="8" id="KW-0418">Kinase</keyword>
<dbReference type="Proteomes" id="UP000641646">
    <property type="component" value="Unassembled WGS sequence"/>
</dbReference>
<evidence type="ECO:0000256" key="3">
    <source>
        <dbReference type="ARBA" id="ARBA00012042"/>
    </source>
</evidence>
<comment type="catalytic activity">
    <reaction evidence="11">
        <text>D-ribulose 5-phosphate + ATP = D-ribulose 1,5-bisphosphate + ADP + H(+)</text>
        <dbReference type="Rhea" id="RHEA:19365"/>
        <dbReference type="ChEBI" id="CHEBI:15378"/>
        <dbReference type="ChEBI" id="CHEBI:30616"/>
        <dbReference type="ChEBI" id="CHEBI:57870"/>
        <dbReference type="ChEBI" id="CHEBI:58121"/>
        <dbReference type="ChEBI" id="CHEBI:456216"/>
        <dbReference type="EC" id="2.7.1.19"/>
    </reaction>
</comment>
<reference evidence="13" key="2">
    <citation type="submission" date="2020-08" db="EMBL/GenBank/DDBJ databases">
        <authorList>
            <person name="Chen M."/>
            <person name="Teng W."/>
            <person name="Zhao L."/>
            <person name="Hu C."/>
            <person name="Zhou Y."/>
            <person name="Han B."/>
            <person name="Song L."/>
            <person name="Shu W."/>
        </authorList>
    </citation>
    <scope>NUCLEOTIDE SEQUENCE</scope>
    <source>
        <strain evidence="13">FACHB-1375</strain>
    </source>
</reference>
<evidence type="ECO:0000256" key="2">
    <source>
        <dbReference type="ARBA" id="ARBA00009719"/>
    </source>
</evidence>